<sequence length="115" mass="13134">MKPRLAGGIQAAKRVGLIRNGTTGDSITALAVQLVRKFLVSEFTKPPAAQPAKMTGDRAWLEFISSMFNRDRTSKRLAEDSQFLRKMLHRQEFEHHRKSHTCLSKHCRVLMPEQC</sequence>
<evidence type="ECO:0000313" key="1">
    <source>
        <dbReference type="EMBL" id="KAJ1360667.1"/>
    </source>
</evidence>
<comment type="caution">
    <text evidence="1">The sequence shown here is derived from an EMBL/GenBank/DDBJ whole genome shotgun (WGS) entry which is preliminary data.</text>
</comment>
<organism evidence="1 2">
    <name type="scientific">Parelaphostrongylus tenuis</name>
    <name type="common">Meningeal worm</name>
    <dbReference type="NCBI Taxonomy" id="148309"/>
    <lineage>
        <taxon>Eukaryota</taxon>
        <taxon>Metazoa</taxon>
        <taxon>Ecdysozoa</taxon>
        <taxon>Nematoda</taxon>
        <taxon>Chromadorea</taxon>
        <taxon>Rhabditida</taxon>
        <taxon>Rhabditina</taxon>
        <taxon>Rhabditomorpha</taxon>
        <taxon>Strongyloidea</taxon>
        <taxon>Metastrongylidae</taxon>
        <taxon>Parelaphostrongylus</taxon>
    </lineage>
</organism>
<accession>A0AAD5N3D8</accession>
<evidence type="ECO:0000313" key="2">
    <source>
        <dbReference type="Proteomes" id="UP001196413"/>
    </source>
</evidence>
<dbReference type="EMBL" id="JAHQIW010003929">
    <property type="protein sequence ID" value="KAJ1360667.1"/>
    <property type="molecule type" value="Genomic_DNA"/>
</dbReference>
<proteinExistence type="predicted"/>
<protein>
    <submittedName>
        <fullName evidence="1">Uncharacterized protein</fullName>
    </submittedName>
</protein>
<keyword evidence="2" id="KW-1185">Reference proteome</keyword>
<reference evidence="1" key="1">
    <citation type="submission" date="2021-06" db="EMBL/GenBank/DDBJ databases">
        <title>Parelaphostrongylus tenuis whole genome reference sequence.</title>
        <authorList>
            <person name="Garwood T.J."/>
            <person name="Larsen P.A."/>
            <person name="Fountain-Jones N.M."/>
            <person name="Garbe J.R."/>
            <person name="Macchietto M.G."/>
            <person name="Kania S.A."/>
            <person name="Gerhold R.W."/>
            <person name="Richards J.E."/>
            <person name="Wolf T.M."/>
        </authorList>
    </citation>
    <scope>NUCLEOTIDE SEQUENCE</scope>
    <source>
        <strain evidence="1">MNPRO001-30</strain>
        <tissue evidence="1">Meninges</tissue>
    </source>
</reference>
<dbReference type="AlphaFoldDB" id="A0AAD5N3D8"/>
<name>A0AAD5N3D8_PARTN</name>
<dbReference type="Proteomes" id="UP001196413">
    <property type="component" value="Unassembled WGS sequence"/>
</dbReference>
<gene>
    <name evidence="1" type="ORF">KIN20_019694</name>
</gene>